<evidence type="ECO:0000313" key="2">
    <source>
        <dbReference type="EMBL" id="OMO69412.1"/>
    </source>
</evidence>
<evidence type="ECO:0000313" key="3">
    <source>
        <dbReference type="Proteomes" id="UP000188268"/>
    </source>
</evidence>
<accession>A0A1R3HGI6</accession>
<name>A0A1R3HGI6_COCAP</name>
<protein>
    <recommendedName>
        <fullName evidence="1">Reverse transcriptase zinc-binding domain-containing protein</fullName>
    </recommendedName>
</protein>
<dbReference type="OrthoDB" id="1000288at2759"/>
<evidence type="ECO:0000259" key="1">
    <source>
        <dbReference type="Pfam" id="PF13966"/>
    </source>
</evidence>
<organism evidence="2 3">
    <name type="scientific">Corchorus capsularis</name>
    <name type="common">Jute</name>
    <dbReference type="NCBI Taxonomy" id="210143"/>
    <lineage>
        <taxon>Eukaryota</taxon>
        <taxon>Viridiplantae</taxon>
        <taxon>Streptophyta</taxon>
        <taxon>Embryophyta</taxon>
        <taxon>Tracheophyta</taxon>
        <taxon>Spermatophyta</taxon>
        <taxon>Magnoliopsida</taxon>
        <taxon>eudicotyledons</taxon>
        <taxon>Gunneridae</taxon>
        <taxon>Pentapetalae</taxon>
        <taxon>rosids</taxon>
        <taxon>malvids</taxon>
        <taxon>Malvales</taxon>
        <taxon>Malvaceae</taxon>
        <taxon>Grewioideae</taxon>
        <taxon>Apeibeae</taxon>
        <taxon>Corchorus</taxon>
    </lineage>
</organism>
<dbReference type="Proteomes" id="UP000188268">
    <property type="component" value="Unassembled WGS sequence"/>
</dbReference>
<proteinExistence type="predicted"/>
<dbReference type="Gramene" id="OMO69412">
    <property type="protein sequence ID" value="OMO69412"/>
    <property type="gene ID" value="CCACVL1_19518"/>
</dbReference>
<feature type="domain" description="Reverse transcriptase zinc-binding" evidence="1">
    <location>
        <begin position="245"/>
        <end position="300"/>
    </location>
</feature>
<dbReference type="AlphaFoldDB" id="A0A1R3HGI6"/>
<dbReference type="OMA" id="CWHIVDE"/>
<dbReference type="EMBL" id="AWWV01012016">
    <property type="protein sequence ID" value="OMO69412.1"/>
    <property type="molecule type" value="Genomic_DNA"/>
</dbReference>
<gene>
    <name evidence="2" type="ORF">CCACVL1_19518</name>
</gene>
<sequence length="314" mass="36100">MTNSDPTCVVNLILVVRQHRKRIMGTKDGNGNWVTEPNAIEKIISDYYRDIFSSSCPSTKSIDAVLEYMDERVDDDMRALMNDDFTREDIRQAAFQMEEAKALGPDGMTPTFFHQCWHIVDEDITSMSLAFLNEGDKEGVIRGVSVARSVPRVSNFFFADDSILFLRAGLFDCSESFIHELNMVIANFWWGSTDSKRQIHWKSWESLCISKSDNTLNWNGSSLGIFSIRSVYYMAHRILGCEVQQEEGMRRFWKIVCNSNVMPKVKYFIWRLVRDILPIKLVLQCRGLTIEDICDVCGDQDLAFMFSSTAILVR</sequence>
<dbReference type="InterPro" id="IPR026960">
    <property type="entry name" value="RVT-Znf"/>
</dbReference>
<comment type="caution">
    <text evidence="2">The sequence shown here is derived from an EMBL/GenBank/DDBJ whole genome shotgun (WGS) entry which is preliminary data.</text>
</comment>
<keyword evidence="3" id="KW-1185">Reference proteome</keyword>
<reference evidence="2 3" key="1">
    <citation type="submission" date="2013-09" db="EMBL/GenBank/DDBJ databases">
        <title>Corchorus capsularis genome sequencing.</title>
        <authorList>
            <person name="Alam M."/>
            <person name="Haque M.S."/>
            <person name="Islam M.S."/>
            <person name="Emdad E.M."/>
            <person name="Islam M.M."/>
            <person name="Ahmed B."/>
            <person name="Halim A."/>
            <person name="Hossen Q.M.M."/>
            <person name="Hossain M.Z."/>
            <person name="Ahmed R."/>
            <person name="Khan M.M."/>
            <person name="Islam R."/>
            <person name="Rashid M.M."/>
            <person name="Khan S.A."/>
            <person name="Rahman M.S."/>
            <person name="Alam M."/>
        </authorList>
    </citation>
    <scope>NUCLEOTIDE SEQUENCE [LARGE SCALE GENOMIC DNA]</scope>
    <source>
        <strain evidence="3">cv. CVL-1</strain>
        <tissue evidence="2">Whole seedling</tissue>
    </source>
</reference>
<dbReference type="Pfam" id="PF13966">
    <property type="entry name" value="zf-RVT"/>
    <property type="match status" value="1"/>
</dbReference>